<organism evidence="8 9">
    <name type="scientific">Planobispora siamensis</name>
    <dbReference type="NCBI Taxonomy" id="936338"/>
    <lineage>
        <taxon>Bacteria</taxon>
        <taxon>Bacillati</taxon>
        <taxon>Actinomycetota</taxon>
        <taxon>Actinomycetes</taxon>
        <taxon>Streptosporangiales</taxon>
        <taxon>Streptosporangiaceae</taxon>
        <taxon>Planobispora</taxon>
    </lineage>
</organism>
<sequence>MISCGTLAPMASTPRAPTTRLPAARRHRLAAAIVDTLLCLVVTGPSSFLLTGKVVVPGERFLGRSPAAPGWSAEIAVCALSAAYFGIQHALWGQTPGKRFCQLKVVARVTGAPPGPHRAGLRDVLVPALTWAPYVGVAVAAADLLWIFVDPRRRCLHDMVAGTVVVDLHETDEQGVNRPSFLSGVGILLAFFGAVALVSVLAAM</sequence>
<gene>
    <name evidence="8" type="ORF">Psi01_40770</name>
</gene>
<feature type="transmembrane region" description="Helical" evidence="6">
    <location>
        <begin position="29"/>
        <end position="50"/>
    </location>
</feature>
<dbReference type="EMBL" id="BOOJ01000032">
    <property type="protein sequence ID" value="GIH93447.1"/>
    <property type="molecule type" value="Genomic_DNA"/>
</dbReference>
<evidence type="ECO:0000313" key="9">
    <source>
        <dbReference type="Proteomes" id="UP000619788"/>
    </source>
</evidence>
<dbReference type="InterPro" id="IPR051791">
    <property type="entry name" value="Pra-immunoreactive"/>
</dbReference>
<feature type="transmembrane region" description="Helical" evidence="6">
    <location>
        <begin position="181"/>
        <end position="203"/>
    </location>
</feature>
<dbReference type="PANTHER" id="PTHR36115:SF4">
    <property type="entry name" value="MEMBRANE PROTEIN"/>
    <property type="match status" value="1"/>
</dbReference>
<dbReference type="Pfam" id="PF06271">
    <property type="entry name" value="RDD"/>
    <property type="match status" value="1"/>
</dbReference>
<comment type="subcellular location">
    <subcellularLocation>
        <location evidence="1">Cell membrane</location>
        <topology evidence="1">Multi-pass membrane protein</topology>
    </subcellularLocation>
</comment>
<keyword evidence="5 6" id="KW-0472">Membrane</keyword>
<keyword evidence="3 6" id="KW-0812">Transmembrane</keyword>
<proteinExistence type="predicted"/>
<evidence type="ECO:0000256" key="1">
    <source>
        <dbReference type="ARBA" id="ARBA00004651"/>
    </source>
</evidence>
<evidence type="ECO:0000256" key="5">
    <source>
        <dbReference type="ARBA" id="ARBA00023136"/>
    </source>
</evidence>
<reference evidence="8 9" key="1">
    <citation type="submission" date="2021-01" db="EMBL/GenBank/DDBJ databases">
        <title>Whole genome shotgun sequence of Planobispora siamensis NBRC 107568.</title>
        <authorList>
            <person name="Komaki H."/>
            <person name="Tamura T."/>
        </authorList>
    </citation>
    <scope>NUCLEOTIDE SEQUENCE [LARGE SCALE GENOMIC DNA]</scope>
    <source>
        <strain evidence="8 9">NBRC 107568</strain>
    </source>
</reference>
<evidence type="ECO:0000256" key="6">
    <source>
        <dbReference type="SAM" id="Phobius"/>
    </source>
</evidence>
<keyword evidence="4 6" id="KW-1133">Transmembrane helix</keyword>
<evidence type="ECO:0000313" key="8">
    <source>
        <dbReference type="EMBL" id="GIH93447.1"/>
    </source>
</evidence>
<protein>
    <recommendedName>
        <fullName evidence="7">RDD domain-containing protein</fullName>
    </recommendedName>
</protein>
<feature type="transmembrane region" description="Helical" evidence="6">
    <location>
        <begin position="124"/>
        <end position="149"/>
    </location>
</feature>
<name>A0A8J3SI85_9ACTN</name>
<comment type="caution">
    <text evidence="8">The sequence shown here is derived from an EMBL/GenBank/DDBJ whole genome shotgun (WGS) entry which is preliminary data.</text>
</comment>
<evidence type="ECO:0000259" key="7">
    <source>
        <dbReference type="Pfam" id="PF06271"/>
    </source>
</evidence>
<evidence type="ECO:0000256" key="2">
    <source>
        <dbReference type="ARBA" id="ARBA00022475"/>
    </source>
</evidence>
<accession>A0A8J3SI85</accession>
<keyword evidence="9" id="KW-1185">Reference proteome</keyword>
<evidence type="ECO:0000256" key="4">
    <source>
        <dbReference type="ARBA" id="ARBA00022989"/>
    </source>
</evidence>
<dbReference type="AlphaFoldDB" id="A0A8J3SI85"/>
<evidence type="ECO:0000256" key="3">
    <source>
        <dbReference type="ARBA" id="ARBA00022692"/>
    </source>
</evidence>
<dbReference type="GO" id="GO:0005886">
    <property type="term" value="C:plasma membrane"/>
    <property type="evidence" value="ECO:0007669"/>
    <property type="project" value="UniProtKB-SubCell"/>
</dbReference>
<keyword evidence="2" id="KW-1003">Cell membrane</keyword>
<dbReference type="PANTHER" id="PTHR36115">
    <property type="entry name" value="PROLINE-RICH ANTIGEN HOMOLOG-RELATED"/>
    <property type="match status" value="1"/>
</dbReference>
<dbReference type="InterPro" id="IPR010432">
    <property type="entry name" value="RDD"/>
</dbReference>
<feature type="domain" description="RDD" evidence="7">
    <location>
        <begin position="26"/>
        <end position="162"/>
    </location>
</feature>
<dbReference type="Proteomes" id="UP000619788">
    <property type="component" value="Unassembled WGS sequence"/>
</dbReference>